<dbReference type="Proteomes" id="UP000199599">
    <property type="component" value="Unassembled WGS sequence"/>
</dbReference>
<accession>A0A1I1S722</accession>
<dbReference type="InterPro" id="IPR003772">
    <property type="entry name" value="YceD"/>
</dbReference>
<reference evidence="2" key="1">
    <citation type="submission" date="2016-10" db="EMBL/GenBank/DDBJ databases">
        <authorList>
            <person name="Varghese N."/>
            <person name="Submissions S."/>
        </authorList>
    </citation>
    <scope>NUCLEOTIDE SEQUENCE [LARGE SCALE GENOMIC DNA]</scope>
    <source>
        <strain evidence="2">R-53102</strain>
    </source>
</reference>
<gene>
    <name evidence="1" type="ORF">SAMN04487792_0783</name>
</gene>
<dbReference type="AlphaFoldDB" id="A0A1I1S722"/>
<dbReference type="STRING" id="1505723.SAMN04487792_0783"/>
<name>A0A1I1S722_9LACO</name>
<sequence>MLSLSFSQIVKSSAPLTHIECAVNVRPEFLQRSQKLLYKVENVQFVGDVFYSEPYVTGNFQVTANLVVPSSRSLEPVEYYENFRYSESYTTTDISKEELDESDIPIVKIEDDNIDLQTAIEDNILLHIPVTILTPEEEKDNVYPQGNGWTVISEAEFNKGKSNQINPAFAKLKNLFNQENDNQDSE</sequence>
<organism evidence="1 2">
    <name type="scientific">Lactobacillus bombicola</name>
    <dbReference type="NCBI Taxonomy" id="1505723"/>
    <lineage>
        <taxon>Bacteria</taxon>
        <taxon>Bacillati</taxon>
        <taxon>Bacillota</taxon>
        <taxon>Bacilli</taxon>
        <taxon>Lactobacillales</taxon>
        <taxon>Lactobacillaceae</taxon>
        <taxon>Lactobacillus</taxon>
    </lineage>
</organism>
<protein>
    <recommendedName>
        <fullName evidence="3">DUF177 domain-containing protein</fullName>
    </recommendedName>
</protein>
<dbReference type="RefSeq" id="WP_090092874.1">
    <property type="nucleotide sequence ID" value="NZ_CBCRVU010000003.1"/>
</dbReference>
<evidence type="ECO:0000313" key="1">
    <source>
        <dbReference type="EMBL" id="SFD42177.1"/>
    </source>
</evidence>
<dbReference type="Pfam" id="PF02620">
    <property type="entry name" value="YceD"/>
    <property type="match status" value="1"/>
</dbReference>
<dbReference type="EMBL" id="FOMN01000003">
    <property type="protein sequence ID" value="SFD42177.1"/>
    <property type="molecule type" value="Genomic_DNA"/>
</dbReference>
<evidence type="ECO:0008006" key="3">
    <source>
        <dbReference type="Google" id="ProtNLM"/>
    </source>
</evidence>
<proteinExistence type="predicted"/>
<evidence type="ECO:0000313" key="2">
    <source>
        <dbReference type="Proteomes" id="UP000199599"/>
    </source>
</evidence>